<dbReference type="AlphaFoldDB" id="A0A812EL90"/>
<feature type="transmembrane region" description="Helical" evidence="1">
    <location>
        <begin position="61"/>
        <end position="79"/>
    </location>
</feature>
<keyword evidence="3" id="KW-1185">Reference proteome</keyword>
<keyword evidence="1" id="KW-0812">Transmembrane</keyword>
<keyword evidence="1" id="KW-1133">Transmembrane helix</keyword>
<evidence type="ECO:0000313" key="3">
    <source>
        <dbReference type="Proteomes" id="UP000597762"/>
    </source>
</evidence>
<sequence>MHQPFFIRFCFFFLSVFLFLLHLFYSLCSLSHSLSLSLTLSLTLSHSLSHSLSFTNEARTSFSYIFLSFSLLFLILCFFNKPHSSFYIPYFLFLLFLFLLFLFLLSIIRNSLSFSNHGVFLFLASFSLPPSPLDRVSYLFFCPFPIFLQFLLSFFLFLSSSVAIIFLSFFFIFLLLNIFSFFLSSLSFSIFFWIAFMLPSPLTFLFIGALGIR</sequence>
<feature type="transmembrane region" description="Helical" evidence="1">
    <location>
        <begin position="136"/>
        <end position="157"/>
    </location>
</feature>
<comment type="caution">
    <text evidence="2">The sequence shown here is derived from an EMBL/GenBank/DDBJ whole genome shotgun (WGS) entry which is preliminary data.</text>
</comment>
<name>A0A812EL90_ACAPH</name>
<protein>
    <submittedName>
        <fullName evidence="2">Uncharacterized protein</fullName>
    </submittedName>
</protein>
<dbReference type="EMBL" id="CAHIKZ030005433">
    <property type="protein sequence ID" value="CAE1324823.1"/>
    <property type="molecule type" value="Genomic_DNA"/>
</dbReference>
<accession>A0A812EL90</accession>
<keyword evidence="1" id="KW-0472">Membrane</keyword>
<proteinExistence type="predicted"/>
<gene>
    <name evidence="2" type="ORF">SPHA_74535</name>
</gene>
<reference evidence="2" key="1">
    <citation type="submission" date="2021-01" db="EMBL/GenBank/DDBJ databases">
        <authorList>
            <person name="Li R."/>
            <person name="Bekaert M."/>
        </authorList>
    </citation>
    <scope>NUCLEOTIDE SEQUENCE</scope>
    <source>
        <strain evidence="2">Farmed</strain>
    </source>
</reference>
<feature type="transmembrane region" description="Helical" evidence="1">
    <location>
        <begin position="190"/>
        <end position="212"/>
    </location>
</feature>
<organism evidence="2 3">
    <name type="scientific">Acanthosepion pharaonis</name>
    <name type="common">Pharaoh cuttlefish</name>
    <name type="synonym">Sepia pharaonis</name>
    <dbReference type="NCBI Taxonomy" id="158019"/>
    <lineage>
        <taxon>Eukaryota</taxon>
        <taxon>Metazoa</taxon>
        <taxon>Spiralia</taxon>
        <taxon>Lophotrochozoa</taxon>
        <taxon>Mollusca</taxon>
        <taxon>Cephalopoda</taxon>
        <taxon>Coleoidea</taxon>
        <taxon>Decapodiformes</taxon>
        <taxon>Sepiida</taxon>
        <taxon>Sepiina</taxon>
        <taxon>Sepiidae</taxon>
        <taxon>Acanthosepion</taxon>
    </lineage>
</organism>
<evidence type="ECO:0000256" key="1">
    <source>
        <dbReference type="SAM" id="Phobius"/>
    </source>
</evidence>
<dbReference type="Proteomes" id="UP000597762">
    <property type="component" value="Unassembled WGS sequence"/>
</dbReference>
<feature type="transmembrane region" description="Helical" evidence="1">
    <location>
        <begin position="86"/>
        <end position="108"/>
    </location>
</feature>
<feature type="transmembrane region" description="Helical" evidence="1">
    <location>
        <begin position="164"/>
        <end position="184"/>
    </location>
</feature>
<evidence type="ECO:0000313" key="2">
    <source>
        <dbReference type="EMBL" id="CAE1324823.1"/>
    </source>
</evidence>